<dbReference type="WBParaSite" id="ACRNAN_scaffold137.g30169.t1">
    <property type="protein sequence ID" value="ACRNAN_scaffold137.g30169.t1"/>
    <property type="gene ID" value="ACRNAN_scaffold137.g30169"/>
</dbReference>
<name>A0A914CT54_9BILA</name>
<accession>A0A914CT54</accession>
<sequence>MSTVMNCLEWCQSSATRVVTSSTLAAHIHLAKLKSSLRRLSLPLATCVQEMGPGSEIQKSGSLSDSQEQMTQILLYIEFIHSDT</sequence>
<proteinExistence type="predicted"/>
<evidence type="ECO:0000313" key="2">
    <source>
        <dbReference type="WBParaSite" id="ACRNAN_scaffold137.g30169.t1"/>
    </source>
</evidence>
<evidence type="ECO:0000313" key="1">
    <source>
        <dbReference type="Proteomes" id="UP000887540"/>
    </source>
</evidence>
<keyword evidence="1" id="KW-1185">Reference proteome</keyword>
<dbReference type="Proteomes" id="UP000887540">
    <property type="component" value="Unplaced"/>
</dbReference>
<protein>
    <submittedName>
        <fullName evidence="2">Uncharacterized protein</fullName>
    </submittedName>
</protein>
<dbReference type="AlphaFoldDB" id="A0A914CT54"/>
<organism evidence="1 2">
    <name type="scientific">Acrobeloides nanus</name>
    <dbReference type="NCBI Taxonomy" id="290746"/>
    <lineage>
        <taxon>Eukaryota</taxon>
        <taxon>Metazoa</taxon>
        <taxon>Ecdysozoa</taxon>
        <taxon>Nematoda</taxon>
        <taxon>Chromadorea</taxon>
        <taxon>Rhabditida</taxon>
        <taxon>Tylenchina</taxon>
        <taxon>Cephalobomorpha</taxon>
        <taxon>Cephaloboidea</taxon>
        <taxon>Cephalobidae</taxon>
        <taxon>Acrobeloides</taxon>
    </lineage>
</organism>
<reference evidence="2" key="1">
    <citation type="submission" date="2022-11" db="UniProtKB">
        <authorList>
            <consortium name="WormBaseParasite"/>
        </authorList>
    </citation>
    <scope>IDENTIFICATION</scope>
</reference>